<dbReference type="GO" id="GO:0015628">
    <property type="term" value="P:protein secretion by the type II secretion system"/>
    <property type="evidence" value="ECO:0007669"/>
    <property type="project" value="InterPro"/>
</dbReference>
<name>A0A842HFY5_9BACT</name>
<dbReference type="EMBL" id="JACHVB010000035">
    <property type="protein sequence ID" value="MBC2595322.1"/>
    <property type="molecule type" value="Genomic_DNA"/>
</dbReference>
<accession>A0A842HFY5</accession>
<dbReference type="SUPFAM" id="SSF54523">
    <property type="entry name" value="Pili subunits"/>
    <property type="match status" value="1"/>
</dbReference>
<dbReference type="Gene3D" id="3.30.700.10">
    <property type="entry name" value="Glycoprotein, Type 4 Pilin"/>
    <property type="match status" value="1"/>
</dbReference>
<proteinExistence type="predicted"/>
<evidence type="ECO:0000256" key="2">
    <source>
        <dbReference type="SAM" id="Phobius"/>
    </source>
</evidence>
<dbReference type="InterPro" id="IPR012902">
    <property type="entry name" value="N_methyl_site"/>
</dbReference>
<dbReference type="GO" id="GO:0015627">
    <property type="term" value="C:type II protein secretion system complex"/>
    <property type="evidence" value="ECO:0007669"/>
    <property type="project" value="InterPro"/>
</dbReference>
<feature type="transmembrane region" description="Helical" evidence="2">
    <location>
        <begin position="12"/>
        <end position="37"/>
    </location>
</feature>
<organism evidence="3 4">
    <name type="scientific">Ruficoccus amylovorans</name>
    <dbReference type="NCBI Taxonomy" id="1804625"/>
    <lineage>
        <taxon>Bacteria</taxon>
        <taxon>Pseudomonadati</taxon>
        <taxon>Verrucomicrobiota</taxon>
        <taxon>Opitutia</taxon>
        <taxon>Puniceicoccales</taxon>
        <taxon>Cerasicoccaceae</taxon>
        <taxon>Ruficoccus</taxon>
    </lineage>
</organism>
<dbReference type="AlphaFoldDB" id="A0A842HFY5"/>
<dbReference type="PRINTS" id="PR00813">
    <property type="entry name" value="BCTERIALGSPG"/>
</dbReference>
<gene>
    <name evidence="3" type="ORF">H5P28_13725</name>
</gene>
<keyword evidence="2" id="KW-1133">Transmembrane helix</keyword>
<keyword evidence="1" id="KW-0488">Methylation</keyword>
<sequence length="205" mass="22717">MPPRLHTPLTRRAFSLIELLVVVAILGLLSGILFSVLTHVRTMSAETQCASNLRELSRMASLQSMENGGWVPQARWYDDLRAARPNLRDYGLTEELIQCPATELPLSYGININLVAGSSSGAQWGAGDVQFWQRGRYKIAELDPVHTLLFADTFGTTTGYYVVNDLHADYRHSGKMQASFIDGHVEKLTAEDLTERGGLRNGIPN</sequence>
<reference evidence="3 4" key="1">
    <citation type="submission" date="2020-07" db="EMBL/GenBank/DDBJ databases">
        <authorList>
            <person name="Feng X."/>
        </authorList>
    </citation>
    <scope>NUCLEOTIDE SEQUENCE [LARGE SCALE GENOMIC DNA]</scope>
    <source>
        <strain evidence="3 4">JCM31066</strain>
    </source>
</reference>
<dbReference type="InterPro" id="IPR045584">
    <property type="entry name" value="Pilin-like"/>
</dbReference>
<keyword evidence="2" id="KW-0472">Membrane</keyword>
<evidence type="ECO:0000256" key="1">
    <source>
        <dbReference type="ARBA" id="ARBA00022481"/>
    </source>
</evidence>
<protein>
    <submittedName>
        <fullName evidence="3">Type II secretion system protein</fullName>
    </submittedName>
</protein>
<dbReference type="Proteomes" id="UP000546464">
    <property type="component" value="Unassembled WGS sequence"/>
</dbReference>
<dbReference type="RefSeq" id="WP_185676376.1">
    <property type="nucleotide sequence ID" value="NZ_JACHVB010000035.1"/>
</dbReference>
<evidence type="ECO:0000313" key="3">
    <source>
        <dbReference type="EMBL" id="MBC2595322.1"/>
    </source>
</evidence>
<comment type="caution">
    <text evidence="3">The sequence shown here is derived from an EMBL/GenBank/DDBJ whole genome shotgun (WGS) entry which is preliminary data.</text>
</comment>
<dbReference type="NCBIfam" id="TIGR02532">
    <property type="entry name" value="IV_pilin_GFxxxE"/>
    <property type="match status" value="1"/>
</dbReference>
<evidence type="ECO:0000313" key="4">
    <source>
        <dbReference type="Proteomes" id="UP000546464"/>
    </source>
</evidence>
<keyword evidence="4" id="KW-1185">Reference proteome</keyword>
<dbReference type="Pfam" id="PF07963">
    <property type="entry name" value="N_methyl"/>
    <property type="match status" value="1"/>
</dbReference>
<dbReference type="InterPro" id="IPR000983">
    <property type="entry name" value="Bac_GSPG_pilin"/>
</dbReference>
<keyword evidence="2" id="KW-0812">Transmembrane</keyword>